<accession>A0A1R3JA54</accession>
<gene>
    <name evidence="2" type="ORF">CCACVL1_07046</name>
</gene>
<feature type="coiled-coil region" evidence="1">
    <location>
        <begin position="274"/>
        <end position="311"/>
    </location>
</feature>
<dbReference type="AlphaFoldDB" id="A0A1R3JA54"/>
<organism evidence="2 3">
    <name type="scientific">Corchorus capsularis</name>
    <name type="common">Jute</name>
    <dbReference type="NCBI Taxonomy" id="210143"/>
    <lineage>
        <taxon>Eukaryota</taxon>
        <taxon>Viridiplantae</taxon>
        <taxon>Streptophyta</taxon>
        <taxon>Embryophyta</taxon>
        <taxon>Tracheophyta</taxon>
        <taxon>Spermatophyta</taxon>
        <taxon>Magnoliopsida</taxon>
        <taxon>eudicotyledons</taxon>
        <taxon>Gunneridae</taxon>
        <taxon>Pentapetalae</taxon>
        <taxon>rosids</taxon>
        <taxon>malvids</taxon>
        <taxon>Malvales</taxon>
        <taxon>Malvaceae</taxon>
        <taxon>Grewioideae</taxon>
        <taxon>Apeibeae</taxon>
        <taxon>Corchorus</taxon>
    </lineage>
</organism>
<comment type="caution">
    <text evidence="2">The sequence shown here is derived from an EMBL/GenBank/DDBJ whole genome shotgun (WGS) entry which is preliminary data.</text>
</comment>
<dbReference type="EMBL" id="AWWV01008291">
    <property type="protein sequence ID" value="OMO91709.1"/>
    <property type="molecule type" value="Genomic_DNA"/>
</dbReference>
<keyword evidence="3" id="KW-1185">Reference proteome</keyword>
<dbReference type="Proteomes" id="UP000188268">
    <property type="component" value="Unassembled WGS sequence"/>
</dbReference>
<keyword evidence="1" id="KW-0175">Coiled coil</keyword>
<proteinExistence type="predicted"/>
<reference evidence="2 3" key="1">
    <citation type="submission" date="2013-09" db="EMBL/GenBank/DDBJ databases">
        <title>Corchorus capsularis genome sequencing.</title>
        <authorList>
            <person name="Alam M."/>
            <person name="Haque M.S."/>
            <person name="Islam M.S."/>
            <person name="Emdad E.M."/>
            <person name="Islam M.M."/>
            <person name="Ahmed B."/>
            <person name="Halim A."/>
            <person name="Hossen Q.M.M."/>
            <person name="Hossain M.Z."/>
            <person name="Ahmed R."/>
            <person name="Khan M.M."/>
            <person name="Islam R."/>
            <person name="Rashid M.M."/>
            <person name="Khan S.A."/>
            <person name="Rahman M.S."/>
            <person name="Alam M."/>
        </authorList>
    </citation>
    <scope>NUCLEOTIDE SEQUENCE [LARGE SCALE GENOMIC DNA]</scope>
    <source>
        <strain evidence="3">cv. CVL-1</strain>
        <tissue evidence="2">Whole seedling</tissue>
    </source>
</reference>
<protein>
    <submittedName>
        <fullName evidence="2">Uncharacterized protein</fullName>
    </submittedName>
</protein>
<evidence type="ECO:0000256" key="1">
    <source>
        <dbReference type="SAM" id="Coils"/>
    </source>
</evidence>
<name>A0A1R3JA54_COCAP</name>
<evidence type="ECO:0000313" key="3">
    <source>
        <dbReference type="Proteomes" id="UP000188268"/>
    </source>
</evidence>
<dbReference type="Gramene" id="OMO91709">
    <property type="protein sequence ID" value="OMO91709"/>
    <property type="gene ID" value="CCACVL1_07046"/>
</dbReference>
<evidence type="ECO:0000313" key="2">
    <source>
        <dbReference type="EMBL" id="OMO91709.1"/>
    </source>
</evidence>
<sequence>MSSSKEVDRILEDLQVKPPINFNIKALRFHSYTDTFGKEATLLHFGGSNRAEREYSFGCTLKKHSLILKPSGKVGRCVFYPNKFHPLYEWIEAMRQLFEAKTKTEGTEYSKSAWWQFIAPSFKELFKTAITAVMSAGAEFAEQKDIDNAFTEANKFNEFMGDFGISYQEECAYKEVYLLCYKLIEANLKALREDEKINKGTRSALYKFGKWMVDSSLYWNPVEKIDYIKRLHGAIDMSLLPRKELAESFKTKAWNSWEGKIKSSGLLHERHQYIKKEKEKEKEWQRYIKSLKGEEDEEEEEEDEEEVKKKREPFFCHLDFLNNTVKHRNQNSNGSHKPYDQCVYETGVGDEIDQAFPMFYVRTELCLLTLSSKVMTFGKKFYGYLMNGRGRDTMYLTSRPKLVIFLDSCSFSISSMSFYFLYELVALR</sequence>